<keyword evidence="3" id="KW-0732">Signal</keyword>
<reference evidence="4" key="1">
    <citation type="journal article" date="2021" name="Mol. Ecol. Resour.">
        <title>Phylogenomic analyses of the genus Drosophila reveals genomic signals of climate adaptation.</title>
        <authorList>
            <person name="Li F."/>
            <person name="Rane R.V."/>
            <person name="Luria V."/>
            <person name="Xiong Z."/>
            <person name="Chen J."/>
            <person name="Li Z."/>
            <person name="Catullo R.A."/>
            <person name="Griffin P.C."/>
            <person name="Schiffer M."/>
            <person name="Pearce S."/>
            <person name="Lee S.F."/>
            <person name="McElroy K."/>
            <person name="Stocker A."/>
            <person name="Shirriffs J."/>
            <person name="Cockerell F."/>
            <person name="Coppin C."/>
            <person name="Sgro C.M."/>
            <person name="Karger A."/>
            <person name="Cain J.W."/>
            <person name="Weber J.A."/>
            <person name="Santpere G."/>
            <person name="Kirschner M.W."/>
            <person name="Hoffmann A.A."/>
            <person name="Oakeshott J.G."/>
            <person name="Zhang G."/>
        </authorList>
    </citation>
    <scope>NUCLEOTIDE SEQUENCE</scope>
    <source>
        <strain evidence="4">BGI-SZ-2011g</strain>
    </source>
</reference>
<feature type="signal peptide" evidence="3">
    <location>
        <begin position="1"/>
        <end position="28"/>
    </location>
</feature>
<proteinExistence type="predicted"/>
<organism evidence="4 5">
    <name type="scientific">Drosophila rubida</name>
    <dbReference type="NCBI Taxonomy" id="30044"/>
    <lineage>
        <taxon>Eukaryota</taxon>
        <taxon>Metazoa</taxon>
        <taxon>Ecdysozoa</taxon>
        <taxon>Arthropoda</taxon>
        <taxon>Hexapoda</taxon>
        <taxon>Insecta</taxon>
        <taxon>Pterygota</taxon>
        <taxon>Neoptera</taxon>
        <taxon>Endopterygota</taxon>
        <taxon>Diptera</taxon>
        <taxon>Brachycera</taxon>
        <taxon>Muscomorpha</taxon>
        <taxon>Ephydroidea</taxon>
        <taxon>Drosophilidae</taxon>
        <taxon>Drosophila</taxon>
    </lineage>
</organism>
<feature type="compositionally biased region" description="Polar residues" evidence="2">
    <location>
        <begin position="281"/>
        <end position="294"/>
    </location>
</feature>
<accession>A0AAD4JXN9</accession>
<feature type="region of interest" description="Disordered" evidence="2">
    <location>
        <begin position="461"/>
        <end position="486"/>
    </location>
</feature>
<dbReference type="EMBL" id="JAJJHW010002585">
    <property type="protein sequence ID" value="KAH8369828.1"/>
    <property type="molecule type" value="Genomic_DNA"/>
</dbReference>
<keyword evidence="1" id="KW-0175">Coiled coil</keyword>
<evidence type="ECO:0000256" key="1">
    <source>
        <dbReference type="SAM" id="Coils"/>
    </source>
</evidence>
<gene>
    <name evidence="4" type="ORF">KR093_001079</name>
</gene>
<keyword evidence="5" id="KW-1185">Reference proteome</keyword>
<feature type="region of interest" description="Disordered" evidence="2">
    <location>
        <begin position="269"/>
        <end position="323"/>
    </location>
</feature>
<feature type="coiled-coil region" evidence="1">
    <location>
        <begin position="331"/>
        <end position="373"/>
    </location>
</feature>
<evidence type="ECO:0000256" key="2">
    <source>
        <dbReference type="SAM" id="MobiDB-lite"/>
    </source>
</evidence>
<feature type="region of interest" description="Disordered" evidence="2">
    <location>
        <begin position="180"/>
        <end position="228"/>
    </location>
</feature>
<comment type="caution">
    <text evidence="4">The sequence shown here is derived from an EMBL/GenBank/DDBJ whole genome shotgun (WGS) entry which is preliminary data.</text>
</comment>
<evidence type="ECO:0000256" key="3">
    <source>
        <dbReference type="SAM" id="SignalP"/>
    </source>
</evidence>
<sequence length="486" mass="55849">MSMLRHNVSEIILMVIVVILAQRLPCRASSSSSNKHGKRLVPWTHGRKLFGCAAPNDPSALFDELNRHRIANNFPKWHHLMRITEVQPKAKEVNTLVDVNEAQQLLLPLSLTATSNDVRQEEQRRRQFERLQNEAADREFEQIMRKLKMKLQRERDKDSAVKCIFKKDQHHKNFSNYCKKKKHKLKGATGTTTESPSTDFSTLSSLPTPPTTCPATTKQSQCNKQAADLKPEDVDRLLKNAMTMKRRALLILKHLNLLEMELLNRWPGGSAPPDECRPESRTTTSNPDPRSSAKTTDRPERIEKPTTQRPKTYQGGFHFGLRPPGAKEANIAAALREQRKLEQKVREEYQMQLERAEWQRHQMLKRLKSKRKRARFDAAPPAAVRLELMTTPTLHIVDNTKVIQKHPSAKHSSAAIKRLAKKVRTFADRNHIDLKRQPLHSWKIMRKFKRKEMNNLSPIVPEVSSSGKNIPVAGAHTHSRTSQRLH</sequence>
<feature type="coiled-coil region" evidence="1">
    <location>
        <begin position="111"/>
        <end position="139"/>
    </location>
</feature>
<protein>
    <submittedName>
        <fullName evidence="4">Uncharacterized protein</fullName>
    </submittedName>
</protein>
<evidence type="ECO:0000313" key="5">
    <source>
        <dbReference type="Proteomes" id="UP001200034"/>
    </source>
</evidence>
<feature type="compositionally biased region" description="Low complexity" evidence="2">
    <location>
        <begin position="187"/>
        <end position="206"/>
    </location>
</feature>
<name>A0AAD4JXN9_9MUSC</name>
<feature type="chain" id="PRO_5042069741" evidence="3">
    <location>
        <begin position="29"/>
        <end position="486"/>
    </location>
</feature>
<feature type="compositionally biased region" description="Basic residues" evidence="2">
    <location>
        <begin position="477"/>
        <end position="486"/>
    </location>
</feature>
<evidence type="ECO:0000313" key="4">
    <source>
        <dbReference type="EMBL" id="KAH8369828.1"/>
    </source>
</evidence>
<dbReference type="AlphaFoldDB" id="A0AAD4JXN9"/>
<dbReference type="Proteomes" id="UP001200034">
    <property type="component" value="Unassembled WGS sequence"/>
</dbReference>
<feature type="compositionally biased region" description="Basic and acidic residues" evidence="2">
    <location>
        <begin position="295"/>
        <end position="306"/>
    </location>
</feature>